<feature type="compositionally biased region" description="Basic residues" evidence="1">
    <location>
        <begin position="270"/>
        <end position="281"/>
    </location>
</feature>
<organism evidence="2 3">
    <name type="scientific">Tremella mesenterica</name>
    <name type="common">Jelly fungus</name>
    <dbReference type="NCBI Taxonomy" id="5217"/>
    <lineage>
        <taxon>Eukaryota</taxon>
        <taxon>Fungi</taxon>
        <taxon>Dikarya</taxon>
        <taxon>Basidiomycota</taxon>
        <taxon>Agaricomycotina</taxon>
        <taxon>Tremellomycetes</taxon>
        <taxon>Tremellales</taxon>
        <taxon>Tremellaceae</taxon>
        <taxon>Tremella</taxon>
    </lineage>
</organism>
<evidence type="ECO:0008006" key="4">
    <source>
        <dbReference type="Google" id="ProtNLM"/>
    </source>
</evidence>
<feature type="region of interest" description="Disordered" evidence="1">
    <location>
        <begin position="1"/>
        <end position="28"/>
    </location>
</feature>
<evidence type="ECO:0000313" key="3">
    <source>
        <dbReference type="Proteomes" id="UP000289152"/>
    </source>
</evidence>
<feature type="compositionally biased region" description="Basic and acidic residues" evidence="1">
    <location>
        <begin position="260"/>
        <end position="269"/>
    </location>
</feature>
<feature type="region of interest" description="Disordered" evidence="1">
    <location>
        <begin position="139"/>
        <end position="281"/>
    </location>
</feature>
<feature type="compositionally biased region" description="Basic residues" evidence="1">
    <location>
        <begin position="15"/>
        <end position="28"/>
    </location>
</feature>
<evidence type="ECO:0000256" key="1">
    <source>
        <dbReference type="SAM" id="MobiDB-lite"/>
    </source>
</evidence>
<keyword evidence="3" id="KW-1185">Reference proteome</keyword>
<proteinExistence type="predicted"/>
<gene>
    <name evidence="2" type="ORF">M231_06459</name>
</gene>
<sequence length="281" mass="30715">MVGTTTKQKFDPAAHLHKHGWKGKGTALKHGHATRPLAIVQKKTLSGVGKDRDEAVPFWDHIFASTAASLSLPNSGTSTPITIPSSSKTQMVKNTSWQTHTTSTLPISVLTGREVARRGLYSRFLRGAVLSEEFEDLEEGSSEQIGAAGPSASIGIKNMGQEREPARDEGKESERGKKKEIKAGEESKEKKKMRREAKAKRKAEKAAKALLASAVEVPVKESSIKSSSKMKKREAKVEKAVEVSEGREKINVSKKKRRKGDGDAELEGHKKGKKRKSVIEK</sequence>
<feature type="compositionally biased region" description="Low complexity" evidence="1">
    <location>
        <begin position="208"/>
        <end position="217"/>
    </location>
</feature>
<protein>
    <recommendedName>
        <fullName evidence="4">G-patch domain-containing protein</fullName>
    </recommendedName>
</protein>
<dbReference type="OrthoDB" id="3366546at2759"/>
<feature type="compositionally biased region" description="Basic and acidic residues" evidence="1">
    <location>
        <begin position="160"/>
        <end position="189"/>
    </location>
</feature>
<dbReference type="Proteomes" id="UP000289152">
    <property type="component" value="Unassembled WGS sequence"/>
</dbReference>
<feature type="compositionally biased region" description="Basic and acidic residues" evidence="1">
    <location>
        <begin position="235"/>
        <end position="251"/>
    </location>
</feature>
<dbReference type="InParanoid" id="A0A4Q1BDU6"/>
<dbReference type="AlphaFoldDB" id="A0A4Q1BDU6"/>
<dbReference type="EMBL" id="SDIL01000103">
    <property type="protein sequence ID" value="RXK36256.1"/>
    <property type="molecule type" value="Genomic_DNA"/>
</dbReference>
<evidence type="ECO:0000313" key="2">
    <source>
        <dbReference type="EMBL" id="RXK36256.1"/>
    </source>
</evidence>
<dbReference type="STRING" id="5217.A0A4Q1BDU6"/>
<accession>A0A4Q1BDU6</accession>
<reference evidence="2 3" key="1">
    <citation type="submission" date="2016-06" db="EMBL/GenBank/DDBJ databases">
        <title>Evolution of pathogenesis and genome organization in the Tremellales.</title>
        <authorList>
            <person name="Cuomo C."/>
            <person name="Litvintseva A."/>
            <person name="Heitman J."/>
            <person name="Chen Y."/>
            <person name="Sun S."/>
            <person name="Springer D."/>
            <person name="Dromer F."/>
            <person name="Young S."/>
            <person name="Zeng Q."/>
            <person name="Chapman S."/>
            <person name="Gujja S."/>
            <person name="Saif S."/>
            <person name="Birren B."/>
        </authorList>
    </citation>
    <scope>NUCLEOTIDE SEQUENCE [LARGE SCALE GENOMIC DNA]</scope>
    <source>
        <strain evidence="2 3">ATCC 28783</strain>
    </source>
</reference>
<comment type="caution">
    <text evidence="2">The sequence shown here is derived from an EMBL/GenBank/DDBJ whole genome shotgun (WGS) entry which is preliminary data.</text>
</comment>
<name>A0A4Q1BDU6_TREME</name>
<feature type="compositionally biased region" description="Basic residues" evidence="1">
    <location>
        <begin position="190"/>
        <end position="203"/>
    </location>
</feature>